<keyword evidence="3" id="KW-0808">Transferase</keyword>
<keyword evidence="9" id="KW-1185">Reference proteome</keyword>
<evidence type="ECO:0000256" key="2">
    <source>
        <dbReference type="ARBA" id="ARBA00022676"/>
    </source>
</evidence>
<dbReference type="EMBL" id="JABCRI010000014">
    <property type="protein sequence ID" value="KAF8394765.1"/>
    <property type="molecule type" value="Genomic_DNA"/>
</dbReference>
<comment type="caution">
    <text evidence="8">The sequence shown here is derived from an EMBL/GenBank/DDBJ whole genome shotgun (WGS) entry which is preliminary data.</text>
</comment>
<dbReference type="InterPro" id="IPR005150">
    <property type="entry name" value="Cellulose_synth"/>
</dbReference>
<keyword evidence="2" id="KW-0328">Glycosyltransferase</keyword>
<comment type="subcellular location">
    <subcellularLocation>
        <location evidence="1">Endomembrane system</location>
    </subcellularLocation>
</comment>
<dbReference type="GO" id="GO:0016760">
    <property type="term" value="F:cellulose synthase (UDP-forming) activity"/>
    <property type="evidence" value="ECO:0007669"/>
    <property type="project" value="InterPro"/>
</dbReference>
<evidence type="ECO:0000313" key="8">
    <source>
        <dbReference type="EMBL" id="KAF8394765.1"/>
    </source>
</evidence>
<organism evidence="8 9">
    <name type="scientific">Tetracentron sinense</name>
    <name type="common">Spur-leaf</name>
    <dbReference type="NCBI Taxonomy" id="13715"/>
    <lineage>
        <taxon>Eukaryota</taxon>
        <taxon>Viridiplantae</taxon>
        <taxon>Streptophyta</taxon>
        <taxon>Embryophyta</taxon>
        <taxon>Tracheophyta</taxon>
        <taxon>Spermatophyta</taxon>
        <taxon>Magnoliopsida</taxon>
        <taxon>Trochodendrales</taxon>
        <taxon>Trochodendraceae</taxon>
        <taxon>Tetracentron</taxon>
    </lineage>
</organism>
<evidence type="ECO:0000256" key="5">
    <source>
        <dbReference type="ARBA" id="ARBA00022989"/>
    </source>
</evidence>
<dbReference type="GO" id="GO:0012505">
    <property type="term" value="C:endomembrane system"/>
    <property type="evidence" value="ECO:0007669"/>
    <property type="project" value="UniProtKB-SubCell"/>
</dbReference>
<dbReference type="Pfam" id="PF03552">
    <property type="entry name" value="Cellulose_synt"/>
    <property type="match status" value="1"/>
</dbReference>
<dbReference type="GO" id="GO:0071555">
    <property type="term" value="P:cell wall organization"/>
    <property type="evidence" value="ECO:0007669"/>
    <property type="project" value="UniProtKB-KW"/>
</dbReference>
<keyword evidence="7" id="KW-0961">Cell wall biogenesis/degradation</keyword>
<dbReference type="PANTHER" id="PTHR13301">
    <property type="entry name" value="X-BOX TRANSCRIPTION FACTOR-RELATED"/>
    <property type="match status" value="1"/>
</dbReference>
<keyword evidence="5" id="KW-1133">Transmembrane helix</keyword>
<proteinExistence type="predicted"/>
<evidence type="ECO:0000256" key="7">
    <source>
        <dbReference type="ARBA" id="ARBA00023316"/>
    </source>
</evidence>
<evidence type="ECO:0000256" key="3">
    <source>
        <dbReference type="ARBA" id="ARBA00022679"/>
    </source>
</evidence>
<dbReference type="OrthoDB" id="1931573at2759"/>
<accession>A0A834YW49</accession>
<dbReference type="AlphaFoldDB" id="A0A834YW49"/>
<dbReference type="GO" id="GO:0030244">
    <property type="term" value="P:cellulose biosynthetic process"/>
    <property type="evidence" value="ECO:0007669"/>
    <property type="project" value="InterPro"/>
</dbReference>
<dbReference type="GO" id="GO:0016020">
    <property type="term" value="C:membrane"/>
    <property type="evidence" value="ECO:0007669"/>
    <property type="project" value="InterPro"/>
</dbReference>
<evidence type="ECO:0000256" key="6">
    <source>
        <dbReference type="ARBA" id="ARBA00023136"/>
    </source>
</evidence>
<sequence length="96" mass="11525">MCFMMDPSNMKKICYVQFPQRFDGIDTNDRYANHNSFSMMLVVWLSDWGYSDWFQDACSRMEINILYASPYCIQRICTYQSFRLFKSGVPLGHWLY</sequence>
<name>A0A834YW49_TETSI</name>
<dbReference type="Proteomes" id="UP000655225">
    <property type="component" value="Unassembled WGS sequence"/>
</dbReference>
<gene>
    <name evidence="8" type="ORF">HHK36_020980</name>
</gene>
<protein>
    <submittedName>
        <fullName evidence="8">Uncharacterized protein</fullName>
    </submittedName>
</protein>
<keyword evidence="6" id="KW-0472">Membrane</keyword>
<evidence type="ECO:0000256" key="1">
    <source>
        <dbReference type="ARBA" id="ARBA00004308"/>
    </source>
</evidence>
<evidence type="ECO:0000313" key="9">
    <source>
        <dbReference type="Proteomes" id="UP000655225"/>
    </source>
</evidence>
<keyword evidence="4" id="KW-0812">Transmembrane</keyword>
<reference evidence="8 9" key="1">
    <citation type="submission" date="2020-04" db="EMBL/GenBank/DDBJ databases">
        <title>Plant Genome Project.</title>
        <authorList>
            <person name="Zhang R.-G."/>
        </authorList>
    </citation>
    <scope>NUCLEOTIDE SEQUENCE [LARGE SCALE GENOMIC DNA]</scope>
    <source>
        <strain evidence="8">YNK0</strain>
        <tissue evidence="8">Leaf</tissue>
    </source>
</reference>
<evidence type="ECO:0000256" key="4">
    <source>
        <dbReference type="ARBA" id="ARBA00022692"/>
    </source>
</evidence>